<comment type="function">
    <text evidence="2 8">Catalyzes a trans-dehydration via an enolate intermediate.</text>
</comment>
<feature type="binding site" evidence="8 10">
    <location>
        <position position="114"/>
    </location>
    <ligand>
        <name>substrate</name>
    </ligand>
</feature>
<evidence type="ECO:0000256" key="1">
    <source>
        <dbReference type="ARBA" id="ARBA00001864"/>
    </source>
</evidence>
<dbReference type="EC" id="4.2.1.10" evidence="6 8"/>
<keyword evidence="8" id="KW-0028">Amino-acid biosynthesis</keyword>
<comment type="similarity">
    <text evidence="4 8">Belongs to the type-II 3-dehydroquinase family.</text>
</comment>
<evidence type="ECO:0000313" key="13">
    <source>
        <dbReference type="Proteomes" id="UP000276260"/>
    </source>
</evidence>
<dbReference type="RefSeq" id="WP_046520482.1">
    <property type="nucleotide sequence ID" value="NZ_LAVS01000039.1"/>
</dbReference>
<evidence type="ECO:0000313" key="12">
    <source>
        <dbReference type="EMBL" id="RRJ23776.1"/>
    </source>
</evidence>
<dbReference type="InterPro" id="IPR001874">
    <property type="entry name" value="DHquinase_II"/>
</dbReference>
<feature type="active site" description="Proton acceptor" evidence="8 9">
    <location>
        <position position="26"/>
    </location>
</feature>
<feature type="site" description="Transition state stabilizer" evidence="8 11">
    <location>
        <position position="21"/>
    </location>
</feature>
<dbReference type="GO" id="GO:0008652">
    <property type="term" value="P:amino acid biosynthetic process"/>
    <property type="evidence" value="ECO:0007669"/>
    <property type="project" value="UniProtKB-KW"/>
</dbReference>
<keyword evidence="8" id="KW-0057">Aromatic amino acid biosynthesis</keyword>
<dbReference type="Pfam" id="PF01220">
    <property type="entry name" value="DHquinase_II"/>
    <property type="match status" value="1"/>
</dbReference>
<evidence type="ECO:0000256" key="6">
    <source>
        <dbReference type="ARBA" id="ARBA00012060"/>
    </source>
</evidence>
<protein>
    <recommendedName>
        <fullName evidence="6 8">3-dehydroquinate dehydratase</fullName>
        <shortName evidence="8">3-dehydroquinase</shortName>
        <ecNumber evidence="6 8">4.2.1.10</ecNumber>
    </recommendedName>
    <alternativeName>
        <fullName evidence="8">Type II DHQase</fullName>
    </alternativeName>
</protein>
<dbReference type="NCBIfam" id="NF003804">
    <property type="entry name" value="PRK05395.1-1"/>
    <property type="match status" value="1"/>
</dbReference>
<dbReference type="InterPro" id="IPR018509">
    <property type="entry name" value="DHquinase_II_CS"/>
</dbReference>
<evidence type="ECO:0000256" key="5">
    <source>
        <dbReference type="ARBA" id="ARBA00011193"/>
    </source>
</evidence>
<reference evidence="12 13" key="1">
    <citation type="submission" date="2018-11" db="EMBL/GenBank/DDBJ databases">
        <title>Draft genome analysis of Rheinheimera mesophila isolated from an industrial waste site.</title>
        <authorList>
            <person name="Yu Q."/>
            <person name="Qi Y."/>
            <person name="Zhang H."/>
            <person name="Lu Y."/>
            <person name="Pu J."/>
        </authorList>
    </citation>
    <scope>NUCLEOTIDE SEQUENCE [LARGE SCALE GENOMIC DNA]</scope>
    <source>
        <strain evidence="12 13">IITR13</strain>
    </source>
</reference>
<comment type="subunit">
    <text evidence="5 8">Homododecamer.</text>
</comment>
<feature type="binding site" evidence="8 10">
    <location>
        <position position="90"/>
    </location>
    <ligand>
        <name>substrate</name>
    </ligand>
</feature>
<evidence type="ECO:0000256" key="11">
    <source>
        <dbReference type="PIRSR" id="PIRSR001399-3"/>
    </source>
</evidence>
<dbReference type="NCBIfam" id="NF003807">
    <property type="entry name" value="PRK05395.1-4"/>
    <property type="match status" value="1"/>
</dbReference>
<dbReference type="GO" id="GO:0009423">
    <property type="term" value="P:chorismate biosynthetic process"/>
    <property type="evidence" value="ECO:0007669"/>
    <property type="project" value="UniProtKB-UniRule"/>
</dbReference>
<feature type="binding site" evidence="8 10">
    <location>
        <begin position="104"/>
        <end position="105"/>
    </location>
    <ligand>
        <name>substrate</name>
    </ligand>
</feature>
<dbReference type="SUPFAM" id="SSF52304">
    <property type="entry name" value="Type II 3-dehydroquinate dehydratase"/>
    <property type="match status" value="1"/>
</dbReference>
<dbReference type="PANTHER" id="PTHR21272:SF3">
    <property type="entry name" value="CATABOLIC 3-DEHYDROQUINASE"/>
    <property type="match status" value="1"/>
</dbReference>
<dbReference type="CDD" id="cd00466">
    <property type="entry name" value="DHQase_II"/>
    <property type="match status" value="1"/>
</dbReference>
<dbReference type="PROSITE" id="PS01029">
    <property type="entry name" value="DEHYDROQUINASE_II"/>
    <property type="match status" value="1"/>
</dbReference>
<dbReference type="NCBIfam" id="TIGR01088">
    <property type="entry name" value="aroQ"/>
    <property type="match status" value="1"/>
</dbReference>
<dbReference type="NCBIfam" id="NF003806">
    <property type="entry name" value="PRK05395.1-3"/>
    <property type="match status" value="1"/>
</dbReference>
<organism evidence="12 13">
    <name type="scientific">Rheinheimera mesophila</name>
    <dbReference type="NCBI Taxonomy" id="1547515"/>
    <lineage>
        <taxon>Bacteria</taxon>
        <taxon>Pseudomonadati</taxon>
        <taxon>Pseudomonadota</taxon>
        <taxon>Gammaproteobacteria</taxon>
        <taxon>Chromatiales</taxon>
        <taxon>Chromatiaceae</taxon>
        <taxon>Rheinheimera</taxon>
    </lineage>
</organism>
<dbReference type="EMBL" id="RRCF01000001">
    <property type="protein sequence ID" value="RRJ23776.1"/>
    <property type="molecule type" value="Genomic_DNA"/>
</dbReference>
<feature type="binding site" evidence="8 10">
    <location>
        <position position="77"/>
    </location>
    <ligand>
        <name>substrate</name>
    </ligand>
</feature>
<feature type="active site" description="Proton donor" evidence="8 9">
    <location>
        <position position="103"/>
    </location>
</feature>
<dbReference type="UniPathway" id="UPA00053">
    <property type="reaction ID" value="UER00086"/>
</dbReference>
<dbReference type="OrthoDB" id="9790793at2"/>
<dbReference type="PANTHER" id="PTHR21272">
    <property type="entry name" value="CATABOLIC 3-DEHYDROQUINASE"/>
    <property type="match status" value="1"/>
</dbReference>
<dbReference type="InterPro" id="IPR036441">
    <property type="entry name" value="DHquinase_II_sf"/>
</dbReference>
<evidence type="ECO:0000256" key="10">
    <source>
        <dbReference type="PIRSR" id="PIRSR001399-2"/>
    </source>
</evidence>
<dbReference type="GO" id="GO:0019631">
    <property type="term" value="P:quinate catabolic process"/>
    <property type="evidence" value="ECO:0007669"/>
    <property type="project" value="TreeGrafter"/>
</dbReference>
<sequence length="152" mass="16534">MSTNLRILLLNGPNLNMLGKREPQIYGAATLPQIVEGLTAHAKELNVTLTHLQSNAEHELINAIQQSLGQQDFIIINPGAYTHTSVAIRDALLSVAIPFIEVHLSNVHAREEFRRHSYLSDIAKGVICGLGAKGYHYALESAVSSLSTIPSN</sequence>
<keyword evidence="13" id="KW-1185">Reference proteome</keyword>
<dbReference type="Proteomes" id="UP000276260">
    <property type="component" value="Unassembled WGS sequence"/>
</dbReference>
<evidence type="ECO:0000256" key="9">
    <source>
        <dbReference type="PIRSR" id="PIRSR001399-1"/>
    </source>
</evidence>
<name>A0A3P3QR75_9GAMM</name>
<dbReference type="HAMAP" id="MF_00169">
    <property type="entry name" value="AroQ"/>
    <property type="match status" value="1"/>
</dbReference>
<comment type="pathway">
    <text evidence="3 8">Metabolic intermediate biosynthesis; chorismate biosynthesis; chorismate from D-erythrose 4-phosphate and phosphoenolpyruvate: step 3/7.</text>
</comment>
<dbReference type="PIRSF" id="PIRSF001399">
    <property type="entry name" value="DHquinase_II"/>
    <property type="match status" value="1"/>
</dbReference>
<evidence type="ECO:0000256" key="4">
    <source>
        <dbReference type="ARBA" id="ARBA00011037"/>
    </source>
</evidence>
<dbReference type="Gene3D" id="3.40.50.9100">
    <property type="entry name" value="Dehydroquinase, class II"/>
    <property type="match status" value="1"/>
</dbReference>
<accession>A0A3P3QR75</accession>
<dbReference type="NCBIfam" id="NF003805">
    <property type="entry name" value="PRK05395.1-2"/>
    <property type="match status" value="1"/>
</dbReference>
<evidence type="ECO:0000256" key="3">
    <source>
        <dbReference type="ARBA" id="ARBA00004902"/>
    </source>
</evidence>
<evidence type="ECO:0000256" key="2">
    <source>
        <dbReference type="ARBA" id="ARBA00003924"/>
    </source>
</evidence>
<gene>
    <name evidence="8 12" type="primary">aroQ</name>
    <name evidence="12" type="ORF">EIK76_06885</name>
</gene>
<comment type="catalytic activity">
    <reaction evidence="1 8">
        <text>3-dehydroquinate = 3-dehydroshikimate + H2O</text>
        <dbReference type="Rhea" id="RHEA:21096"/>
        <dbReference type="ChEBI" id="CHEBI:15377"/>
        <dbReference type="ChEBI" id="CHEBI:16630"/>
        <dbReference type="ChEBI" id="CHEBI:32364"/>
        <dbReference type="EC" id="4.2.1.10"/>
    </reaction>
</comment>
<dbReference type="AlphaFoldDB" id="A0A3P3QR75"/>
<feature type="binding site" evidence="8 10">
    <location>
        <position position="83"/>
    </location>
    <ligand>
        <name>substrate</name>
    </ligand>
</feature>
<dbReference type="GO" id="GO:0009073">
    <property type="term" value="P:aromatic amino acid family biosynthetic process"/>
    <property type="evidence" value="ECO:0007669"/>
    <property type="project" value="UniProtKB-KW"/>
</dbReference>
<evidence type="ECO:0000256" key="8">
    <source>
        <dbReference type="HAMAP-Rule" id="MF_00169"/>
    </source>
</evidence>
<proteinExistence type="inferred from homology"/>
<keyword evidence="7 8" id="KW-0456">Lyase</keyword>
<dbReference type="GO" id="GO:0003855">
    <property type="term" value="F:3-dehydroquinate dehydratase activity"/>
    <property type="evidence" value="ECO:0007669"/>
    <property type="project" value="UniProtKB-UniRule"/>
</dbReference>
<comment type="caution">
    <text evidence="12">The sequence shown here is derived from an EMBL/GenBank/DDBJ whole genome shotgun (WGS) entry which is preliminary data.</text>
</comment>
<evidence type="ECO:0000256" key="7">
    <source>
        <dbReference type="ARBA" id="ARBA00023239"/>
    </source>
</evidence>